<evidence type="ECO:0000313" key="2">
    <source>
        <dbReference type="EMBL" id="PNP43777.1"/>
    </source>
</evidence>
<comment type="caution">
    <text evidence="2">The sequence shown here is derived from an EMBL/GenBank/DDBJ whole genome shotgun (WGS) entry which is preliminary data.</text>
</comment>
<dbReference type="EMBL" id="MTYH01000036">
    <property type="protein sequence ID" value="PNP43777.1"/>
    <property type="molecule type" value="Genomic_DNA"/>
</dbReference>
<dbReference type="Proteomes" id="UP000236546">
    <property type="component" value="Unassembled WGS sequence"/>
</dbReference>
<dbReference type="AlphaFoldDB" id="A0A2K0TE51"/>
<reference evidence="2 3" key="1">
    <citation type="submission" date="2017-02" db="EMBL/GenBank/DDBJ databases">
        <title>Genomes of Trichoderma spp. with biocontrol activity.</title>
        <authorList>
            <person name="Gardiner D."/>
            <person name="Kazan K."/>
            <person name="Vos C."/>
            <person name="Harvey P."/>
        </authorList>
    </citation>
    <scope>NUCLEOTIDE SEQUENCE [LARGE SCALE GENOMIC DNA]</scope>
    <source>
        <strain evidence="2 3">A5MH</strain>
    </source>
</reference>
<organism evidence="2 3">
    <name type="scientific">Trichoderma gamsii</name>
    <dbReference type="NCBI Taxonomy" id="398673"/>
    <lineage>
        <taxon>Eukaryota</taxon>
        <taxon>Fungi</taxon>
        <taxon>Dikarya</taxon>
        <taxon>Ascomycota</taxon>
        <taxon>Pezizomycotina</taxon>
        <taxon>Sordariomycetes</taxon>
        <taxon>Hypocreomycetidae</taxon>
        <taxon>Hypocreales</taxon>
        <taxon>Hypocreaceae</taxon>
        <taxon>Trichoderma</taxon>
    </lineage>
</organism>
<sequence>MATELCPVYAVSNHIPGPAIPNDVTENLPERHPNH</sequence>
<accession>A0A2K0TE51</accession>
<evidence type="ECO:0000256" key="1">
    <source>
        <dbReference type="SAM" id="MobiDB-lite"/>
    </source>
</evidence>
<proteinExistence type="predicted"/>
<feature type="region of interest" description="Disordered" evidence="1">
    <location>
        <begin position="16"/>
        <end position="35"/>
    </location>
</feature>
<protein>
    <submittedName>
        <fullName evidence="2">Uncharacterized protein</fullName>
    </submittedName>
</protein>
<name>A0A2K0TE51_9HYPO</name>
<gene>
    <name evidence="2" type="ORF">TGAMA5MH_04059</name>
</gene>
<evidence type="ECO:0000313" key="3">
    <source>
        <dbReference type="Proteomes" id="UP000236546"/>
    </source>
</evidence>